<comment type="caution">
    <text evidence="6">The sequence shown here is derived from an EMBL/GenBank/DDBJ whole genome shotgun (WGS) entry which is preliminary data.</text>
</comment>
<dbReference type="InterPro" id="IPR001486">
    <property type="entry name" value="Hemoglobin_trunc"/>
</dbReference>
<dbReference type="SUPFAM" id="SSF54909">
    <property type="entry name" value="Dimeric alpha+beta barrel"/>
    <property type="match status" value="1"/>
</dbReference>
<dbReference type="Proteomes" id="UP001597083">
    <property type="component" value="Unassembled WGS sequence"/>
</dbReference>
<keyword evidence="7" id="KW-1185">Reference proteome</keyword>
<evidence type="ECO:0000256" key="2">
    <source>
        <dbReference type="ARBA" id="ARBA00022617"/>
    </source>
</evidence>
<feature type="non-terminal residue" evidence="6">
    <location>
        <position position="197"/>
    </location>
</feature>
<dbReference type="Gene3D" id="3.30.70.100">
    <property type="match status" value="1"/>
</dbReference>
<evidence type="ECO:0000259" key="5">
    <source>
        <dbReference type="Pfam" id="PF03992"/>
    </source>
</evidence>
<evidence type="ECO:0000256" key="3">
    <source>
        <dbReference type="ARBA" id="ARBA00022723"/>
    </source>
</evidence>
<dbReference type="InterPro" id="IPR012292">
    <property type="entry name" value="Globin/Proto"/>
</dbReference>
<dbReference type="InterPro" id="IPR007138">
    <property type="entry name" value="ABM_dom"/>
</dbReference>
<proteinExistence type="predicted"/>
<keyword evidence="4" id="KW-0408">Iron</keyword>
<dbReference type="CDD" id="cd14775">
    <property type="entry name" value="TrHb2_O-like"/>
    <property type="match status" value="1"/>
</dbReference>
<gene>
    <name evidence="6" type="ORF">ACFQ07_19235</name>
</gene>
<dbReference type="SUPFAM" id="SSF46458">
    <property type="entry name" value="Globin-like"/>
    <property type="match status" value="1"/>
</dbReference>
<name>A0ABW3CJA5_9ACTN</name>
<dbReference type="EMBL" id="JBHTIR010002896">
    <property type="protein sequence ID" value="MFD0854381.1"/>
    <property type="molecule type" value="Genomic_DNA"/>
</dbReference>
<evidence type="ECO:0000313" key="6">
    <source>
        <dbReference type="EMBL" id="MFD0854381.1"/>
    </source>
</evidence>
<dbReference type="Gene3D" id="1.10.490.10">
    <property type="entry name" value="Globins"/>
    <property type="match status" value="1"/>
</dbReference>
<dbReference type="Pfam" id="PF03992">
    <property type="entry name" value="ABM"/>
    <property type="match status" value="1"/>
</dbReference>
<evidence type="ECO:0000256" key="4">
    <source>
        <dbReference type="ARBA" id="ARBA00023004"/>
    </source>
</evidence>
<dbReference type="InterPro" id="IPR009050">
    <property type="entry name" value="Globin-like_sf"/>
</dbReference>
<keyword evidence="3" id="KW-0479">Metal-binding</keyword>
<organism evidence="6 7">
    <name type="scientific">Actinomadura adrarensis</name>
    <dbReference type="NCBI Taxonomy" id="1819600"/>
    <lineage>
        <taxon>Bacteria</taxon>
        <taxon>Bacillati</taxon>
        <taxon>Actinomycetota</taxon>
        <taxon>Actinomycetes</taxon>
        <taxon>Streptosporangiales</taxon>
        <taxon>Thermomonosporaceae</taxon>
        <taxon>Actinomadura</taxon>
    </lineage>
</organism>
<dbReference type="InterPro" id="IPR011008">
    <property type="entry name" value="Dimeric_a/b-barrel"/>
</dbReference>
<keyword evidence="1" id="KW-0813">Transport</keyword>
<reference evidence="7" key="1">
    <citation type="journal article" date="2019" name="Int. J. Syst. Evol. Microbiol.">
        <title>The Global Catalogue of Microorganisms (GCM) 10K type strain sequencing project: providing services to taxonomists for standard genome sequencing and annotation.</title>
        <authorList>
            <consortium name="The Broad Institute Genomics Platform"/>
            <consortium name="The Broad Institute Genome Sequencing Center for Infectious Disease"/>
            <person name="Wu L."/>
            <person name="Ma J."/>
        </authorList>
    </citation>
    <scope>NUCLEOTIDE SEQUENCE [LARGE SCALE GENOMIC DNA]</scope>
    <source>
        <strain evidence="7">JCM 31696</strain>
    </source>
</reference>
<protein>
    <submittedName>
        <fullName evidence="6">Group II truncated hemoglobin</fullName>
    </submittedName>
</protein>
<evidence type="ECO:0000313" key="7">
    <source>
        <dbReference type="Proteomes" id="UP001597083"/>
    </source>
</evidence>
<dbReference type="Pfam" id="PF01152">
    <property type="entry name" value="Bac_globin"/>
    <property type="match status" value="1"/>
</dbReference>
<keyword evidence="2" id="KW-0349">Heme</keyword>
<feature type="domain" description="ABM" evidence="5">
    <location>
        <begin position="1"/>
        <end position="63"/>
    </location>
</feature>
<evidence type="ECO:0000256" key="1">
    <source>
        <dbReference type="ARBA" id="ARBA00022448"/>
    </source>
</evidence>
<sequence>MIVEYVRYRIPDERSAAFEEAYSRAARILARAPQCVNYELGRCVDEPACYILRITWTSAKDHQEGFRDGDLFPGFLAEIGPYVGMIEEMRHYERTAVRGDGGSVPTMYEWLGGTEALERLTERFYEKVLADALIGPLFAHMDPGHPRYVAMWLAEVFGGPARYSGERGGYPHMLRMHLGKAITEPQRRRWVSLLADA</sequence>
<accession>A0ABW3CJA5</accession>